<keyword evidence="1" id="KW-0433">Leucine-rich repeat</keyword>
<evidence type="ECO:0000256" key="2">
    <source>
        <dbReference type="ARBA" id="ARBA00022737"/>
    </source>
</evidence>
<evidence type="ECO:0000259" key="3">
    <source>
        <dbReference type="Pfam" id="PF20160"/>
    </source>
</evidence>
<dbReference type="EMBL" id="JXTC01000043">
    <property type="protein sequence ID" value="PON95638.1"/>
    <property type="molecule type" value="Genomic_DNA"/>
</dbReference>
<dbReference type="InParanoid" id="A0A2P5FCX4"/>
<sequence>FCWQGNEIPQGFSYQSLESSIDIKFNDPYWHNTNFLGFAFCVVFEFDEQPDYNHTYLRIHCQYHFKTKKGASQKFSWTHENDKEFEDDIIELLDEWDNVFVYYSYEDYHEHNDATWASFKFYIEEVNRKSLATVGNYEVKKCGICMLYSHDEKELPMRKRRKYGLSGRMVRPHHGRADENVKSRFFFSD</sequence>
<dbReference type="OrthoDB" id="1720021at2759"/>
<evidence type="ECO:0000313" key="5">
    <source>
        <dbReference type="Proteomes" id="UP000237000"/>
    </source>
</evidence>
<name>A0A2P5FCX4_TREOI</name>
<comment type="caution">
    <text evidence="4">The sequence shown here is derived from an EMBL/GenBank/DDBJ whole genome shotgun (WGS) entry which is preliminary data.</text>
</comment>
<evidence type="ECO:0000256" key="1">
    <source>
        <dbReference type="ARBA" id="ARBA00022614"/>
    </source>
</evidence>
<proteinExistence type="predicted"/>
<feature type="domain" description="C-JID" evidence="3">
    <location>
        <begin position="4"/>
        <end position="152"/>
    </location>
</feature>
<keyword evidence="2" id="KW-0677">Repeat</keyword>
<accession>A0A2P5FCX4</accession>
<reference evidence="5" key="1">
    <citation type="submission" date="2016-06" db="EMBL/GenBank/DDBJ databases">
        <title>Parallel loss of symbiosis genes in relatives of nitrogen-fixing non-legume Parasponia.</title>
        <authorList>
            <person name="Van Velzen R."/>
            <person name="Holmer R."/>
            <person name="Bu F."/>
            <person name="Rutten L."/>
            <person name="Van Zeijl A."/>
            <person name="Liu W."/>
            <person name="Santuari L."/>
            <person name="Cao Q."/>
            <person name="Sharma T."/>
            <person name="Shen D."/>
            <person name="Roswanjaya Y."/>
            <person name="Wardhani T."/>
            <person name="Kalhor M.S."/>
            <person name="Jansen J."/>
            <person name="Van den Hoogen J."/>
            <person name="Gungor B."/>
            <person name="Hartog M."/>
            <person name="Hontelez J."/>
            <person name="Verver J."/>
            <person name="Yang W.-C."/>
            <person name="Schijlen E."/>
            <person name="Repin R."/>
            <person name="Schilthuizen M."/>
            <person name="Schranz E."/>
            <person name="Heidstra R."/>
            <person name="Miyata K."/>
            <person name="Fedorova E."/>
            <person name="Kohlen W."/>
            <person name="Bisseling T."/>
            <person name="Smit S."/>
            <person name="Geurts R."/>
        </authorList>
    </citation>
    <scope>NUCLEOTIDE SEQUENCE [LARGE SCALE GENOMIC DNA]</scope>
    <source>
        <strain evidence="5">cv. RG33-2</strain>
    </source>
</reference>
<dbReference type="Pfam" id="PF20160">
    <property type="entry name" value="C-JID"/>
    <property type="match status" value="1"/>
</dbReference>
<dbReference type="InterPro" id="IPR045344">
    <property type="entry name" value="C-JID"/>
</dbReference>
<dbReference type="Proteomes" id="UP000237000">
    <property type="component" value="Unassembled WGS sequence"/>
</dbReference>
<gene>
    <name evidence="4" type="ORF">TorRG33x02_084670</name>
</gene>
<organism evidence="4 5">
    <name type="scientific">Trema orientale</name>
    <name type="common">Charcoal tree</name>
    <name type="synonym">Celtis orientalis</name>
    <dbReference type="NCBI Taxonomy" id="63057"/>
    <lineage>
        <taxon>Eukaryota</taxon>
        <taxon>Viridiplantae</taxon>
        <taxon>Streptophyta</taxon>
        <taxon>Embryophyta</taxon>
        <taxon>Tracheophyta</taxon>
        <taxon>Spermatophyta</taxon>
        <taxon>Magnoliopsida</taxon>
        <taxon>eudicotyledons</taxon>
        <taxon>Gunneridae</taxon>
        <taxon>Pentapetalae</taxon>
        <taxon>rosids</taxon>
        <taxon>fabids</taxon>
        <taxon>Rosales</taxon>
        <taxon>Cannabaceae</taxon>
        <taxon>Trema</taxon>
    </lineage>
</organism>
<protein>
    <recommendedName>
        <fullName evidence="3">C-JID domain-containing protein</fullName>
    </recommendedName>
</protein>
<evidence type="ECO:0000313" key="4">
    <source>
        <dbReference type="EMBL" id="PON95638.1"/>
    </source>
</evidence>
<keyword evidence="5" id="KW-1185">Reference proteome</keyword>
<feature type="non-terminal residue" evidence="4">
    <location>
        <position position="1"/>
    </location>
</feature>
<dbReference type="AlphaFoldDB" id="A0A2P5FCX4"/>